<keyword evidence="3" id="KW-0276">Fatty acid metabolism</keyword>
<evidence type="ECO:0000256" key="4">
    <source>
        <dbReference type="ARBA" id="ARBA00023098"/>
    </source>
</evidence>
<comment type="similarity">
    <text evidence="1">Belongs to the ATP-dependent AMP-binding enzyme family.</text>
</comment>
<name>A0A4D9CY93_9STRA</name>
<proteinExistence type="inferred from homology"/>
<evidence type="ECO:0000259" key="6">
    <source>
        <dbReference type="Pfam" id="PF13193"/>
    </source>
</evidence>
<dbReference type="InterPro" id="IPR020845">
    <property type="entry name" value="AMP-binding_CS"/>
</dbReference>
<dbReference type="InterPro" id="IPR042099">
    <property type="entry name" value="ANL_N_sf"/>
</dbReference>
<feature type="domain" description="AMP-dependent synthetase/ligase" evidence="5">
    <location>
        <begin position="4"/>
        <end position="383"/>
    </location>
</feature>
<dbReference type="Pfam" id="PF13193">
    <property type="entry name" value="AMP-binding_C"/>
    <property type="match status" value="1"/>
</dbReference>
<reference evidence="7 8" key="1">
    <citation type="submission" date="2019-01" db="EMBL/GenBank/DDBJ databases">
        <title>Nuclear Genome Assembly of the Microalgal Biofuel strain Nannochloropsis salina CCMP1776.</title>
        <authorList>
            <person name="Hovde B."/>
        </authorList>
    </citation>
    <scope>NUCLEOTIDE SEQUENCE [LARGE SCALE GENOMIC DNA]</scope>
    <source>
        <strain evidence="7 8">CCMP1776</strain>
    </source>
</reference>
<dbReference type="CDD" id="cd12119">
    <property type="entry name" value="ttLC_FACS_AlkK_like"/>
    <property type="match status" value="1"/>
</dbReference>
<dbReference type="OrthoDB" id="16262at2759"/>
<keyword evidence="4" id="KW-0443">Lipid metabolism</keyword>
<dbReference type="InterPro" id="IPR025110">
    <property type="entry name" value="AMP-bd_C"/>
</dbReference>
<dbReference type="InterPro" id="IPR000873">
    <property type="entry name" value="AMP-dep_synth/lig_dom"/>
</dbReference>
<dbReference type="InterPro" id="IPR045851">
    <property type="entry name" value="AMP-bd_C_sf"/>
</dbReference>
<gene>
    <name evidence="7" type="ORF">NSK_007201</name>
</gene>
<evidence type="ECO:0000256" key="3">
    <source>
        <dbReference type="ARBA" id="ARBA00022832"/>
    </source>
</evidence>
<dbReference type="Gene3D" id="3.40.50.12780">
    <property type="entry name" value="N-terminal domain of ligase-like"/>
    <property type="match status" value="1"/>
</dbReference>
<evidence type="ECO:0000313" key="8">
    <source>
        <dbReference type="Proteomes" id="UP000355283"/>
    </source>
</evidence>
<dbReference type="SUPFAM" id="SSF56801">
    <property type="entry name" value="Acetyl-CoA synthetase-like"/>
    <property type="match status" value="1"/>
</dbReference>
<organism evidence="7 8">
    <name type="scientific">Nannochloropsis salina CCMP1776</name>
    <dbReference type="NCBI Taxonomy" id="1027361"/>
    <lineage>
        <taxon>Eukaryota</taxon>
        <taxon>Sar</taxon>
        <taxon>Stramenopiles</taxon>
        <taxon>Ochrophyta</taxon>
        <taxon>Eustigmatophyceae</taxon>
        <taxon>Eustigmatales</taxon>
        <taxon>Monodopsidaceae</taxon>
        <taxon>Microchloropsis</taxon>
        <taxon>Microchloropsis salina</taxon>
    </lineage>
</organism>
<dbReference type="Proteomes" id="UP000355283">
    <property type="component" value="Unassembled WGS sequence"/>
</dbReference>
<dbReference type="PANTHER" id="PTHR43859:SF4">
    <property type="entry name" value="BUTANOATE--COA LIGASE AAE1-RELATED"/>
    <property type="match status" value="1"/>
</dbReference>
<feature type="domain" description="AMP-binding enzyme C-terminal" evidence="6">
    <location>
        <begin position="450"/>
        <end position="548"/>
    </location>
</feature>
<protein>
    <recommendedName>
        <fullName evidence="9">AMP-dependent synthetase/ligase domain-containing protein</fullName>
    </recommendedName>
</protein>
<keyword evidence="8" id="KW-1185">Reference proteome</keyword>
<evidence type="ECO:0000256" key="1">
    <source>
        <dbReference type="ARBA" id="ARBA00006432"/>
    </source>
</evidence>
<dbReference type="AlphaFoldDB" id="A0A4D9CY93"/>
<evidence type="ECO:0008006" key="9">
    <source>
        <dbReference type="Google" id="ProtNLM"/>
    </source>
</evidence>
<dbReference type="PROSITE" id="PS00455">
    <property type="entry name" value="AMP_BINDING"/>
    <property type="match status" value="1"/>
</dbReference>
<dbReference type="Pfam" id="PF00501">
    <property type="entry name" value="AMP-binding"/>
    <property type="match status" value="1"/>
</dbReference>
<evidence type="ECO:0000259" key="5">
    <source>
        <dbReference type="Pfam" id="PF00501"/>
    </source>
</evidence>
<dbReference type="PANTHER" id="PTHR43859">
    <property type="entry name" value="ACYL-ACTIVATING ENZYME"/>
    <property type="match status" value="1"/>
</dbReference>
<accession>A0A4D9CY93</accession>
<sequence length="562" mass="61747">MHGRSKQLGNILEELGVKKGDRVATLAMNTYRHMELYFAVSGAGAVLHTLNPRLFAETLTWIVRHAQDSVLFFDPCFASLVDRLLPHCPSVKHWICLVDEERMPVLPSLSPSSPFLSLHNYEALLREGKEDYVWPILEETAASSLCYTSGTTGLPRGVLYSHRSTVLHSLAAALPDSLNVSARDTVLPAVPLFHVNAWGIPYTAAMVGCKLVLPGSALDGASLYELMKEEGVTLAAGVPTVWLPLLHHLDQNPGQELPKLRRLVIGGAACPPSMLRAFKERHGIEVLHAWGMTEMSPIGTASTLKGKHLALPTEDQHNVLSKQGRTIYGVDLRIVAPSPPPSLPSLSSSYPPPSPPRWSEVPWDGVSPGELCARGHWVATDYFSPIQAPEEGERDGGVRGHQESFYTDDDGERWFLTGDVATICPDGYIKITDRSKDVIKSGGEWISSIELENIAMNHPEVALAAVIAMPHRKWDERPLLIVVPKNCPALSLRSSTTSSSPSISSDTDRAIRLTKEALLDHFKGKVAKWWVPDDVIFVDSIPQGPTGKILKTELRQRFSQRP</sequence>
<keyword evidence="2" id="KW-0436">Ligase</keyword>
<evidence type="ECO:0000256" key="2">
    <source>
        <dbReference type="ARBA" id="ARBA00022598"/>
    </source>
</evidence>
<dbReference type="GO" id="GO:0016874">
    <property type="term" value="F:ligase activity"/>
    <property type="evidence" value="ECO:0007669"/>
    <property type="project" value="UniProtKB-KW"/>
</dbReference>
<evidence type="ECO:0000313" key="7">
    <source>
        <dbReference type="EMBL" id="TFJ81479.1"/>
    </source>
</evidence>
<comment type="caution">
    <text evidence="7">The sequence shown here is derived from an EMBL/GenBank/DDBJ whole genome shotgun (WGS) entry which is preliminary data.</text>
</comment>
<dbReference type="Gene3D" id="3.30.300.30">
    <property type="match status" value="1"/>
</dbReference>
<dbReference type="GO" id="GO:0006631">
    <property type="term" value="P:fatty acid metabolic process"/>
    <property type="evidence" value="ECO:0007669"/>
    <property type="project" value="UniProtKB-KW"/>
</dbReference>
<dbReference type="EMBL" id="SDOX01000127">
    <property type="protein sequence ID" value="TFJ81479.1"/>
    <property type="molecule type" value="Genomic_DNA"/>
</dbReference>